<feature type="non-terminal residue" evidence="7">
    <location>
        <position position="595"/>
    </location>
</feature>
<accession>A0ABQ8QPA9</accession>
<dbReference type="PANTHER" id="PTHR28290">
    <property type="entry name" value="ENHANCER OF TRANSLATION TERMINATION 1"/>
    <property type="match status" value="1"/>
</dbReference>
<feature type="compositionally biased region" description="Acidic residues" evidence="6">
    <location>
        <begin position="59"/>
        <end position="68"/>
    </location>
</feature>
<evidence type="ECO:0000256" key="1">
    <source>
        <dbReference type="ARBA" id="ARBA00004123"/>
    </source>
</evidence>
<evidence type="ECO:0000313" key="8">
    <source>
        <dbReference type="Proteomes" id="UP001163828"/>
    </source>
</evidence>
<comment type="subcellular location">
    <subcellularLocation>
        <location evidence="1">Nucleus</location>
    </subcellularLocation>
</comment>
<feature type="compositionally biased region" description="Basic residues" evidence="6">
    <location>
        <begin position="19"/>
        <end position="31"/>
    </location>
</feature>
<comment type="caution">
    <text evidence="7">The sequence shown here is derived from an EMBL/GenBank/DDBJ whole genome shotgun (WGS) entry which is preliminary data.</text>
</comment>
<keyword evidence="8" id="KW-1185">Reference proteome</keyword>
<reference evidence="7" key="1">
    <citation type="submission" date="2022-08" db="EMBL/GenBank/DDBJ databases">
        <authorList>
            <consortium name="DOE Joint Genome Institute"/>
            <person name="Min B."/>
            <person name="Riley R."/>
            <person name="Sierra-Patev S."/>
            <person name="Naranjo-Ortiz M."/>
            <person name="Looney B."/>
            <person name="Konkel Z."/>
            <person name="Slot J.C."/>
            <person name="Sakamoto Y."/>
            <person name="Steenwyk J.L."/>
            <person name="Rokas A."/>
            <person name="Carro J."/>
            <person name="Camarero S."/>
            <person name="Ferreira P."/>
            <person name="Molpeceres G."/>
            <person name="Ruiz-Duenas F.J."/>
            <person name="Serrano A."/>
            <person name="Henrissat B."/>
            <person name="Drula E."/>
            <person name="Hughes K.W."/>
            <person name="Mata J.L."/>
            <person name="Ishikawa N.K."/>
            <person name="Vargas-Isla R."/>
            <person name="Ushijima S."/>
            <person name="Smith C.A."/>
            <person name="Ahrendt S."/>
            <person name="Andreopoulos W."/>
            <person name="He G."/>
            <person name="Labutti K."/>
            <person name="Lipzen A."/>
            <person name="Ng V."/>
            <person name="Sandor L."/>
            <person name="Barry K."/>
            <person name="Martinez A.T."/>
            <person name="Xiao Y."/>
            <person name="Gibbons J.G."/>
            <person name="Terashima K."/>
            <person name="Hibbett D.S."/>
            <person name="Grigoriev I.V."/>
        </authorList>
    </citation>
    <scope>NUCLEOTIDE SEQUENCE</scope>
    <source>
        <strain evidence="7">TFB10827</strain>
    </source>
</reference>
<protein>
    <submittedName>
        <fullName evidence="7">Uncharacterized protein</fullName>
    </submittedName>
</protein>
<keyword evidence="4" id="KW-0804">Transcription</keyword>
<sequence>MPSPFLAQRPMASSLSKATPKKKYQRPKGLWKARVTDSAPRFLPGTGTGSEATFHDSDSDNELGDLDELEIRSSTSNSKRRRLSSSASSGSDSAAELYYWDYSRQCTPPPKRESSWTRRTRIMDTSSVASEGTQTSSKATCDYEDWEDLKDLFSKAVEQYEGNDASDALPLIRGVVHECHRFLLFYQDPSVLFSIPHNIPGHSLDAVTPPDERIPRDWTVKNLAGPIDKSFPHWLVKSLSLLNFVLNHHSKCVEPPTAFHAIFGTALFLFGNLVAQDPSVALEGEPDSPSQYWLAALDVFETGENLPTLTSGRSAHLPEDWRMAIVWGRTLVCLADNTITRSRKAVDTPPTQSLIPKAPVGPFFADEPKWPAQSPFSIIVQRRPPVTRRMSLITSTPNDILKLAMDQFSRGIFHMPHPSHAVPPSGKSTASGAAPALDSFSRAKELFTIGSEVLLVAEKLEVPSERKYWASWSDSVFNQMKMEADVDAWRGPINRARGQCCLIVGTAQAEEFEEALENGDETVLRSEDADEAREALTEAVSFLEKAKSSNNSTDMDQDDDELQHFLEEALLTLANLTLDEKKREDLYARAQKESG</sequence>
<dbReference type="Proteomes" id="UP001163828">
    <property type="component" value="Unassembled WGS sequence"/>
</dbReference>
<evidence type="ECO:0000256" key="6">
    <source>
        <dbReference type="SAM" id="MobiDB-lite"/>
    </source>
</evidence>
<evidence type="ECO:0000313" key="7">
    <source>
        <dbReference type="EMBL" id="KAJ4000335.1"/>
    </source>
</evidence>
<gene>
    <name evidence="7" type="ORF">F5050DRAFT_1840011</name>
</gene>
<evidence type="ECO:0000256" key="5">
    <source>
        <dbReference type="ARBA" id="ARBA00023242"/>
    </source>
</evidence>
<name>A0ABQ8QPA9_9AGAR</name>
<comment type="similarity">
    <text evidence="2">Belongs to the ETT1 family.</text>
</comment>
<feature type="region of interest" description="Disordered" evidence="6">
    <location>
        <begin position="1"/>
        <end position="90"/>
    </location>
</feature>
<evidence type="ECO:0000256" key="4">
    <source>
        <dbReference type="ARBA" id="ARBA00023163"/>
    </source>
</evidence>
<proteinExistence type="inferred from homology"/>
<keyword evidence="5" id="KW-0539">Nucleus</keyword>
<feature type="region of interest" description="Disordered" evidence="6">
    <location>
        <begin position="107"/>
        <end position="137"/>
    </location>
</feature>
<organism evidence="7 8">
    <name type="scientific">Lentinula boryana</name>
    <dbReference type="NCBI Taxonomy" id="40481"/>
    <lineage>
        <taxon>Eukaryota</taxon>
        <taxon>Fungi</taxon>
        <taxon>Dikarya</taxon>
        <taxon>Basidiomycota</taxon>
        <taxon>Agaricomycotina</taxon>
        <taxon>Agaricomycetes</taxon>
        <taxon>Agaricomycetidae</taxon>
        <taxon>Agaricales</taxon>
        <taxon>Marasmiineae</taxon>
        <taxon>Omphalotaceae</taxon>
        <taxon>Lentinula</taxon>
    </lineage>
</organism>
<dbReference type="PANTHER" id="PTHR28290:SF1">
    <property type="entry name" value="ENHANCER OF TRANSLATION TERMINATION 1"/>
    <property type="match status" value="1"/>
</dbReference>
<dbReference type="InterPro" id="IPR024318">
    <property type="entry name" value="Nro1/ETT1"/>
</dbReference>
<evidence type="ECO:0000256" key="3">
    <source>
        <dbReference type="ARBA" id="ARBA00023015"/>
    </source>
</evidence>
<feature type="compositionally biased region" description="Polar residues" evidence="6">
    <location>
        <begin position="123"/>
        <end position="137"/>
    </location>
</feature>
<keyword evidence="3" id="KW-0805">Transcription regulation</keyword>
<dbReference type="EMBL" id="MU790523">
    <property type="protein sequence ID" value="KAJ4000335.1"/>
    <property type="molecule type" value="Genomic_DNA"/>
</dbReference>
<evidence type="ECO:0000256" key="2">
    <source>
        <dbReference type="ARBA" id="ARBA00007273"/>
    </source>
</evidence>